<dbReference type="Gene3D" id="3.30.1500.10">
    <property type="entry name" value="Haem-binding HasA"/>
    <property type="match status" value="1"/>
</dbReference>
<comment type="subcellular location">
    <subcellularLocation>
        <location evidence="1">Secreted</location>
    </subcellularLocation>
</comment>
<reference evidence="3 4" key="1">
    <citation type="submission" date="2019-06" db="EMBL/GenBank/DDBJ databases">
        <title>Genome sequence of Rhodobacteraceae bacterium D4M1.</title>
        <authorList>
            <person name="Cao J."/>
        </authorList>
    </citation>
    <scope>NUCLEOTIDE SEQUENCE [LARGE SCALE GENOMIC DNA]</scope>
    <source>
        <strain evidence="3 4">D4M1</strain>
    </source>
</reference>
<dbReference type="InterPro" id="IPR001343">
    <property type="entry name" value="Hemolysn_Ca-bd"/>
</dbReference>
<dbReference type="AlphaFoldDB" id="A0A5B8FH97"/>
<dbReference type="EMBL" id="CP040818">
    <property type="protein sequence ID" value="QDL91927.1"/>
    <property type="molecule type" value="Genomic_DNA"/>
</dbReference>
<proteinExistence type="predicted"/>
<dbReference type="InterPro" id="IPR011049">
    <property type="entry name" value="Serralysin-like_metalloprot_C"/>
</dbReference>
<name>A0A5B8FH97_9RHOB</name>
<protein>
    <recommendedName>
        <fullName evidence="5">Calcium-binding protein</fullName>
    </recommendedName>
</protein>
<organism evidence="3 4">
    <name type="scientific">Paroceanicella profunda</name>
    <dbReference type="NCBI Taxonomy" id="2579971"/>
    <lineage>
        <taxon>Bacteria</taxon>
        <taxon>Pseudomonadati</taxon>
        <taxon>Pseudomonadota</taxon>
        <taxon>Alphaproteobacteria</taxon>
        <taxon>Rhodobacterales</taxon>
        <taxon>Paracoccaceae</taxon>
        <taxon>Paroceanicella</taxon>
    </lineage>
</organism>
<accession>A0A5B8FH97</accession>
<dbReference type="Proteomes" id="UP000305888">
    <property type="component" value="Chromosome"/>
</dbReference>
<evidence type="ECO:0000256" key="2">
    <source>
        <dbReference type="ARBA" id="ARBA00022525"/>
    </source>
</evidence>
<gene>
    <name evidence="3" type="ORF">FDP22_09150</name>
</gene>
<dbReference type="InterPro" id="IPR050557">
    <property type="entry name" value="RTX_toxin/Mannuronan_C5-epim"/>
</dbReference>
<dbReference type="GO" id="GO:0005509">
    <property type="term" value="F:calcium ion binding"/>
    <property type="evidence" value="ECO:0007669"/>
    <property type="project" value="InterPro"/>
</dbReference>
<keyword evidence="4" id="KW-1185">Reference proteome</keyword>
<dbReference type="Pfam" id="PF06438">
    <property type="entry name" value="HasA"/>
    <property type="match status" value="1"/>
</dbReference>
<dbReference type="SUPFAM" id="SSF54621">
    <property type="entry name" value="Heme-binding protein A (HasA)"/>
    <property type="match status" value="1"/>
</dbReference>
<dbReference type="InterPro" id="IPR036912">
    <property type="entry name" value="HasA_haem-bd_sf"/>
</dbReference>
<dbReference type="PANTHER" id="PTHR38340">
    <property type="entry name" value="S-LAYER PROTEIN"/>
    <property type="match status" value="1"/>
</dbReference>
<dbReference type="InterPro" id="IPR018511">
    <property type="entry name" value="Hemolysin-typ_Ca-bd_CS"/>
</dbReference>
<evidence type="ECO:0000256" key="1">
    <source>
        <dbReference type="ARBA" id="ARBA00004613"/>
    </source>
</evidence>
<dbReference type="Pfam" id="PF00353">
    <property type="entry name" value="HemolysinCabind"/>
    <property type="match status" value="2"/>
</dbReference>
<dbReference type="OrthoDB" id="7762442at2"/>
<dbReference type="RefSeq" id="WP_138572021.1">
    <property type="nucleotide sequence ID" value="NZ_CP040818.1"/>
</dbReference>
<sequence length="297" mass="29538">MAVIDISVETSAGLDFNAYLSAFTADFGSDNRGWFEGPLAPYDSWSIQEQGSAAQALVAEGELNYSFTSHVLEGDLDTLSFGTDLSLGSGTGVTTSTPTLGTNVVTLESLGLSDTGSSNLVNDVLLGLGEGDSSALEGWLFNTAGNSVNFDGGAGADSFTAGIGDDVLRGRGGNDRLFGGAGADTLLGGNGADTLDGGAGADVLTGGNGADTFTFATAAGADGDEITDFTAADLIDLTGIAGLTGWGGTSAAANSAWYAVSGTDTLLYGSTDGDSVADFEIVLSDYTGGLSGTDVLV</sequence>
<keyword evidence="2" id="KW-0964">Secreted</keyword>
<dbReference type="Gene3D" id="2.150.10.10">
    <property type="entry name" value="Serralysin-like metalloprotease, C-terminal"/>
    <property type="match status" value="1"/>
</dbReference>
<dbReference type="GO" id="GO:0005576">
    <property type="term" value="C:extracellular region"/>
    <property type="evidence" value="ECO:0007669"/>
    <property type="project" value="UniProtKB-SubCell"/>
</dbReference>
<evidence type="ECO:0008006" key="5">
    <source>
        <dbReference type="Google" id="ProtNLM"/>
    </source>
</evidence>
<dbReference type="PRINTS" id="PR00313">
    <property type="entry name" value="CABNDNGRPT"/>
</dbReference>
<evidence type="ECO:0000313" key="4">
    <source>
        <dbReference type="Proteomes" id="UP000305888"/>
    </source>
</evidence>
<dbReference type="PROSITE" id="PS00330">
    <property type="entry name" value="HEMOLYSIN_CALCIUM"/>
    <property type="match status" value="3"/>
</dbReference>
<dbReference type="PANTHER" id="PTHR38340:SF1">
    <property type="entry name" value="S-LAYER PROTEIN"/>
    <property type="match status" value="1"/>
</dbReference>
<evidence type="ECO:0000313" key="3">
    <source>
        <dbReference type="EMBL" id="QDL91927.1"/>
    </source>
</evidence>
<dbReference type="KEGG" id="ppru:FDP22_09150"/>
<dbReference type="SUPFAM" id="SSF51120">
    <property type="entry name" value="beta-Roll"/>
    <property type="match status" value="1"/>
</dbReference>
<dbReference type="InterPro" id="IPR010495">
    <property type="entry name" value="HasA_haem-bd"/>
</dbReference>